<gene>
    <name evidence="1" type="ORF">NPIL_346921</name>
</gene>
<evidence type="ECO:0000313" key="1">
    <source>
        <dbReference type="EMBL" id="GFT89415.1"/>
    </source>
</evidence>
<comment type="caution">
    <text evidence="1">The sequence shown here is derived from an EMBL/GenBank/DDBJ whole genome shotgun (WGS) entry which is preliminary data.</text>
</comment>
<evidence type="ECO:0000313" key="2">
    <source>
        <dbReference type="Proteomes" id="UP000887013"/>
    </source>
</evidence>
<dbReference type="AlphaFoldDB" id="A0A8X6U7I9"/>
<dbReference type="EMBL" id="BMAW01073801">
    <property type="protein sequence ID" value="GFT89415.1"/>
    <property type="molecule type" value="Genomic_DNA"/>
</dbReference>
<organism evidence="1 2">
    <name type="scientific">Nephila pilipes</name>
    <name type="common">Giant wood spider</name>
    <name type="synonym">Nephila maculata</name>
    <dbReference type="NCBI Taxonomy" id="299642"/>
    <lineage>
        <taxon>Eukaryota</taxon>
        <taxon>Metazoa</taxon>
        <taxon>Ecdysozoa</taxon>
        <taxon>Arthropoda</taxon>
        <taxon>Chelicerata</taxon>
        <taxon>Arachnida</taxon>
        <taxon>Araneae</taxon>
        <taxon>Araneomorphae</taxon>
        <taxon>Entelegynae</taxon>
        <taxon>Araneoidea</taxon>
        <taxon>Nephilidae</taxon>
        <taxon>Nephila</taxon>
    </lineage>
</organism>
<reference evidence="1" key="1">
    <citation type="submission" date="2020-08" db="EMBL/GenBank/DDBJ databases">
        <title>Multicomponent nature underlies the extraordinary mechanical properties of spider dragline silk.</title>
        <authorList>
            <person name="Kono N."/>
            <person name="Nakamura H."/>
            <person name="Mori M."/>
            <person name="Yoshida Y."/>
            <person name="Ohtoshi R."/>
            <person name="Malay A.D."/>
            <person name="Moran D.A.P."/>
            <person name="Tomita M."/>
            <person name="Numata K."/>
            <person name="Arakawa K."/>
        </authorList>
    </citation>
    <scope>NUCLEOTIDE SEQUENCE</scope>
</reference>
<dbReference type="Proteomes" id="UP000887013">
    <property type="component" value="Unassembled WGS sequence"/>
</dbReference>
<name>A0A8X6U7I9_NEPPI</name>
<sequence length="81" mass="9101">MSNVTEMTWFVLSPERNNLPTSASDHRTETTGCVFKVLLAQAIRIAHLTPSGRQKQRMSKFLPCANQETIIDLSEGNEPQK</sequence>
<proteinExistence type="predicted"/>
<accession>A0A8X6U7I9</accession>
<keyword evidence="2" id="KW-1185">Reference proteome</keyword>
<protein>
    <submittedName>
        <fullName evidence="1">Uncharacterized protein</fullName>
    </submittedName>
</protein>